<sequence length="271" mass="29533">MCRVRQCPTPHIARNLEAHQRRTPDPSHRGDSPGSEPTRSGPGTDMLATARGDSANTRNEPARTANTTEYHLPRRGAQPCPEHLGTEVARAPVPAHTLGWTAQTLPAPDQVPADTDPGPEHPLDPADLPNADALICALAGRPPECDLCRSAHALVELHRSVAKTAERTEPFRTRRIALVLGIDHWARRLPPPRPGARPHPESLGQLIDRLANAAASAFHLLMTDDVTGDRMHAAWTRLAELELDYADLLGDIRSGRRYLPHVAVWTESGEG</sequence>
<dbReference type="InterPro" id="IPR025350">
    <property type="entry name" value="DUF4254"/>
</dbReference>
<protein>
    <submittedName>
        <fullName evidence="2">DUF4254 domain-containing protein</fullName>
    </submittedName>
</protein>
<feature type="region of interest" description="Disordered" evidence="1">
    <location>
        <begin position="105"/>
        <end position="127"/>
    </location>
</feature>
<dbReference type="RefSeq" id="WP_357982609.1">
    <property type="nucleotide sequence ID" value="NZ_JBFAIH010000015.1"/>
</dbReference>
<proteinExistence type="predicted"/>
<feature type="region of interest" description="Disordered" evidence="1">
    <location>
        <begin position="1"/>
        <end position="82"/>
    </location>
</feature>
<evidence type="ECO:0000256" key="1">
    <source>
        <dbReference type="SAM" id="MobiDB-lite"/>
    </source>
</evidence>
<organism evidence="2 3">
    <name type="scientific">Nocardia fusca</name>
    <dbReference type="NCBI Taxonomy" id="941183"/>
    <lineage>
        <taxon>Bacteria</taxon>
        <taxon>Bacillati</taxon>
        <taxon>Actinomycetota</taxon>
        <taxon>Actinomycetes</taxon>
        <taxon>Mycobacteriales</taxon>
        <taxon>Nocardiaceae</taxon>
        <taxon>Nocardia</taxon>
    </lineage>
</organism>
<name>A0ABV3FDF3_9NOCA</name>
<dbReference type="EMBL" id="JBFAIH010000015">
    <property type="protein sequence ID" value="MEV0365749.1"/>
    <property type="molecule type" value="Genomic_DNA"/>
</dbReference>
<feature type="compositionally biased region" description="Basic and acidic residues" evidence="1">
    <location>
        <begin position="14"/>
        <end position="31"/>
    </location>
</feature>
<feature type="compositionally biased region" description="Polar residues" evidence="1">
    <location>
        <begin position="54"/>
        <end position="69"/>
    </location>
</feature>
<evidence type="ECO:0000313" key="2">
    <source>
        <dbReference type="EMBL" id="MEV0365749.1"/>
    </source>
</evidence>
<gene>
    <name evidence="2" type="ORF">AB0H72_23930</name>
</gene>
<dbReference type="Pfam" id="PF14063">
    <property type="entry name" value="DUF4254"/>
    <property type="match status" value="1"/>
</dbReference>
<dbReference type="Proteomes" id="UP001551658">
    <property type="component" value="Unassembled WGS sequence"/>
</dbReference>
<comment type="caution">
    <text evidence="2">The sequence shown here is derived from an EMBL/GenBank/DDBJ whole genome shotgun (WGS) entry which is preliminary data.</text>
</comment>
<accession>A0ABV3FDF3</accession>
<keyword evidence="3" id="KW-1185">Reference proteome</keyword>
<reference evidence="2 3" key="1">
    <citation type="submission" date="2024-06" db="EMBL/GenBank/DDBJ databases">
        <title>The Natural Products Discovery Center: Release of the First 8490 Sequenced Strains for Exploring Actinobacteria Biosynthetic Diversity.</title>
        <authorList>
            <person name="Kalkreuter E."/>
            <person name="Kautsar S.A."/>
            <person name="Yang D."/>
            <person name="Bader C.D."/>
            <person name="Teijaro C.N."/>
            <person name="Fluegel L."/>
            <person name="Davis C.M."/>
            <person name="Simpson J.R."/>
            <person name="Lauterbach L."/>
            <person name="Steele A.D."/>
            <person name="Gui C."/>
            <person name="Meng S."/>
            <person name="Li G."/>
            <person name="Viehrig K."/>
            <person name="Ye F."/>
            <person name="Su P."/>
            <person name="Kiefer A.F."/>
            <person name="Nichols A."/>
            <person name="Cepeda A.J."/>
            <person name="Yan W."/>
            <person name="Fan B."/>
            <person name="Jiang Y."/>
            <person name="Adhikari A."/>
            <person name="Zheng C.-J."/>
            <person name="Schuster L."/>
            <person name="Cowan T.M."/>
            <person name="Smanski M.J."/>
            <person name="Chevrette M.G."/>
            <person name="De Carvalho L.P.S."/>
            <person name="Shen B."/>
        </authorList>
    </citation>
    <scope>NUCLEOTIDE SEQUENCE [LARGE SCALE GENOMIC DNA]</scope>
    <source>
        <strain evidence="2 3">NPDC050671</strain>
    </source>
</reference>
<evidence type="ECO:0000313" key="3">
    <source>
        <dbReference type="Proteomes" id="UP001551658"/>
    </source>
</evidence>